<evidence type="ECO:0000313" key="2">
    <source>
        <dbReference type="Proteomes" id="UP000027586"/>
    </source>
</evidence>
<proteinExistence type="predicted"/>
<accession>A0A068RGV2</accession>
<dbReference type="EMBL" id="CBTN010000003">
    <property type="protein sequence ID" value="CDH49398.1"/>
    <property type="molecule type" value="Genomic_DNA"/>
</dbReference>
<reference evidence="1" key="1">
    <citation type="submission" date="2013-08" db="EMBL/GenBank/DDBJ databases">
        <title>Gene expansion shapes genome architecture in the human pathogen Lichtheimia corymbifera: an evolutionary genomics analysis in the ancient terrestrial Mucorales (Mucoromycotina).</title>
        <authorList>
            <person name="Schwartze V.U."/>
            <person name="Winter S."/>
            <person name="Shelest E."/>
            <person name="Marcet-Houben M."/>
            <person name="Horn F."/>
            <person name="Wehner S."/>
            <person name="Hoffmann K."/>
            <person name="Riege K."/>
            <person name="Sammeth M."/>
            <person name="Nowrousian M."/>
            <person name="Valiante V."/>
            <person name="Linde J."/>
            <person name="Jacobsen I.D."/>
            <person name="Marz M."/>
            <person name="Brakhage A.A."/>
            <person name="Gabaldon T."/>
            <person name="Bocker S."/>
            <person name="Voigt K."/>
        </authorList>
    </citation>
    <scope>NUCLEOTIDE SEQUENCE [LARGE SCALE GENOMIC DNA]</scope>
    <source>
        <strain evidence="1">FSU 9682</strain>
    </source>
</reference>
<protein>
    <submittedName>
        <fullName evidence="1">Uncharacterized protein</fullName>
    </submittedName>
</protein>
<dbReference type="OrthoDB" id="10579108at2759"/>
<keyword evidence="2" id="KW-1185">Reference proteome</keyword>
<name>A0A068RGV2_9FUNG</name>
<dbReference type="Proteomes" id="UP000027586">
    <property type="component" value="Unassembled WGS sequence"/>
</dbReference>
<dbReference type="VEuPathDB" id="FungiDB:LCOR_01142.1"/>
<comment type="caution">
    <text evidence="1">The sequence shown here is derived from an EMBL/GenBank/DDBJ whole genome shotgun (WGS) entry which is preliminary data.</text>
</comment>
<evidence type="ECO:0000313" key="1">
    <source>
        <dbReference type="EMBL" id="CDH49398.1"/>
    </source>
</evidence>
<organism evidence="1 2">
    <name type="scientific">Lichtheimia corymbifera JMRC:FSU:9682</name>
    <dbReference type="NCBI Taxonomy" id="1263082"/>
    <lineage>
        <taxon>Eukaryota</taxon>
        <taxon>Fungi</taxon>
        <taxon>Fungi incertae sedis</taxon>
        <taxon>Mucoromycota</taxon>
        <taxon>Mucoromycotina</taxon>
        <taxon>Mucoromycetes</taxon>
        <taxon>Mucorales</taxon>
        <taxon>Lichtheimiaceae</taxon>
        <taxon>Lichtheimia</taxon>
    </lineage>
</organism>
<dbReference type="AlphaFoldDB" id="A0A068RGV2"/>
<gene>
    <name evidence="1" type="ORF">LCOR_01142.1</name>
</gene>
<sequence>MLRNGLSKKQASDWRPGSKVMSVVGSHHYPLHDLRQRFFSFFIPPLLLSHSRHADRGVLKCAQVLRNERVWWLPWRYHCFLLFIAIPALRLASTEGKFGFKALAPLAFRVSSTTLHHGFQFPVTNNKGSLCICKRFMVRQCSFGHRHLLGSTACTFRPVDCSALRDSLLFTLRRLGRLRMILSIERMNENNNESDVLLHGSN</sequence>